<dbReference type="GO" id="GO:0004518">
    <property type="term" value="F:nuclease activity"/>
    <property type="evidence" value="ECO:0007669"/>
    <property type="project" value="UniProtKB-KW"/>
</dbReference>
<dbReference type="GO" id="GO:0000967">
    <property type="term" value="P:rRNA 5'-end processing"/>
    <property type="evidence" value="ECO:0007669"/>
    <property type="project" value="UniProtKB-UniRule"/>
</dbReference>
<evidence type="ECO:0000313" key="8">
    <source>
        <dbReference type="Proteomes" id="UP000612893"/>
    </source>
</evidence>
<dbReference type="CDD" id="cd16964">
    <property type="entry name" value="YqgF"/>
    <property type="match status" value="1"/>
</dbReference>
<keyword evidence="8" id="KW-1185">Reference proteome</keyword>
<evidence type="ECO:0000256" key="3">
    <source>
        <dbReference type="ARBA" id="ARBA00022722"/>
    </source>
</evidence>
<proteinExistence type="inferred from homology"/>
<evidence type="ECO:0000256" key="4">
    <source>
        <dbReference type="ARBA" id="ARBA00022801"/>
    </source>
</evidence>
<dbReference type="InterPro" id="IPR037027">
    <property type="entry name" value="YqgF/RNaseH-like_dom_sf"/>
</dbReference>
<dbReference type="GO" id="GO:0005737">
    <property type="term" value="C:cytoplasm"/>
    <property type="evidence" value="ECO:0007669"/>
    <property type="project" value="UniProtKB-SubCell"/>
</dbReference>
<sequence length="142" mass="15263">MARVLGIDPGRKRVGIAVSDPTGTVAQPLTWIAAEPEETLVERLTSLAGEQEAEELVVGLPWRMDGSQGPEAHAARQLASRLRRASGLPVTLVDERLSSVAAERALISTGQTRQRRRQLSDQVAAALILQGHLDSQARRGSV</sequence>
<keyword evidence="3 5" id="KW-0540">Nuclease</keyword>
<comment type="function">
    <text evidence="5">Could be a nuclease involved in processing of the 5'-end of pre-16S rRNA.</text>
</comment>
<keyword evidence="1 5" id="KW-0963">Cytoplasm</keyword>
<dbReference type="PANTHER" id="PTHR33317">
    <property type="entry name" value="POLYNUCLEOTIDYL TRANSFERASE, RIBONUCLEASE H-LIKE SUPERFAMILY PROTEIN"/>
    <property type="match status" value="1"/>
</dbReference>
<evidence type="ECO:0000259" key="6">
    <source>
        <dbReference type="SMART" id="SM00732"/>
    </source>
</evidence>
<dbReference type="GO" id="GO:0016788">
    <property type="term" value="F:hydrolase activity, acting on ester bonds"/>
    <property type="evidence" value="ECO:0007669"/>
    <property type="project" value="UniProtKB-UniRule"/>
</dbReference>
<dbReference type="Pfam" id="PF03652">
    <property type="entry name" value="RuvX"/>
    <property type="match status" value="1"/>
</dbReference>
<organism evidence="7 8">
    <name type="scientific">Candidatus Nephthysia bennettiae</name>
    <dbReference type="NCBI Taxonomy" id="3127016"/>
    <lineage>
        <taxon>Bacteria</taxon>
        <taxon>Bacillati</taxon>
        <taxon>Candidatus Dormiibacterota</taxon>
        <taxon>Candidatus Dormibacteria</taxon>
        <taxon>Candidatus Dormibacterales</taxon>
        <taxon>Candidatus Dormibacteraceae</taxon>
        <taxon>Candidatus Nephthysia</taxon>
    </lineage>
</organism>
<dbReference type="AlphaFoldDB" id="A0A934KF97"/>
<accession>A0A934KF97</accession>
<comment type="caution">
    <text evidence="7">The sequence shown here is derived from an EMBL/GenBank/DDBJ whole genome shotgun (WGS) entry which is preliminary data.</text>
</comment>
<dbReference type="Proteomes" id="UP000612893">
    <property type="component" value="Unassembled WGS sequence"/>
</dbReference>
<dbReference type="InterPro" id="IPR006641">
    <property type="entry name" value="YqgF/RNaseH-like_dom"/>
</dbReference>
<dbReference type="EMBL" id="JAEKNR010000234">
    <property type="protein sequence ID" value="MBJ7601080.1"/>
    <property type="molecule type" value="Genomic_DNA"/>
</dbReference>
<evidence type="ECO:0000256" key="2">
    <source>
        <dbReference type="ARBA" id="ARBA00022517"/>
    </source>
</evidence>
<dbReference type="SUPFAM" id="SSF53098">
    <property type="entry name" value="Ribonuclease H-like"/>
    <property type="match status" value="1"/>
</dbReference>
<dbReference type="Gene3D" id="3.30.420.140">
    <property type="entry name" value="YqgF/RNase H-like domain"/>
    <property type="match status" value="1"/>
</dbReference>
<comment type="subcellular location">
    <subcellularLocation>
        <location evidence="5">Cytoplasm</location>
    </subcellularLocation>
</comment>
<gene>
    <name evidence="7" type="primary">ruvX</name>
    <name evidence="7" type="ORF">JF922_23785</name>
</gene>
<evidence type="ECO:0000256" key="1">
    <source>
        <dbReference type="ARBA" id="ARBA00022490"/>
    </source>
</evidence>
<comment type="similarity">
    <text evidence="5">Belongs to the YqgF HJR family.</text>
</comment>
<keyword evidence="2 5" id="KW-0690">Ribosome biogenesis</keyword>
<dbReference type="HAMAP" id="MF_00651">
    <property type="entry name" value="Nuclease_YqgF"/>
    <property type="match status" value="1"/>
</dbReference>
<dbReference type="EC" id="3.1.-.-" evidence="5"/>
<evidence type="ECO:0000256" key="5">
    <source>
        <dbReference type="HAMAP-Rule" id="MF_00651"/>
    </source>
</evidence>
<dbReference type="NCBIfam" id="TIGR00250">
    <property type="entry name" value="RNAse_H_YqgF"/>
    <property type="match status" value="1"/>
</dbReference>
<dbReference type="InterPro" id="IPR012337">
    <property type="entry name" value="RNaseH-like_sf"/>
</dbReference>
<dbReference type="PANTHER" id="PTHR33317:SF4">
    <property type="entry name" value="POLYNUCLEOTIDYL TRANSFERASE, RIBONUCLEASE H-LIKE SUPERFAMILY PROTEIN"/>
    <property type="match status" value="1"/>
</dbReference>
<dbReference type="InterPro" id="IPR005227">
    <property type="entry name" value="YqgF"/>
</dbReference>
<feature type="domain" description="YqgF/RNase H-like" evidence="6">
    <location>
        <begin position="2"/>
        <end position="102"/>
    </location>
</feature>
<evidence type="ECO:0000313" key="7">
    <source>
        <dbReference type="EMBL" id="MBJ7601080.1"/>
    </source>
</evidence>
<protein>
    <recommendedName>
        <fullName evidence="5">Putative pre-16S rRNA nuclease</fullName>
        <ecNumber evidence="5">3.1.-.-</ecNumber>
    </recommendedName>
</protein>
<dbReference type="RefSeq" id="WP_338205148.1">
    <property type="nucleotide sequence ID" value="NZ_JAEKNR010000234.1"/>
</dbReference>
<reference evidence="7" key="1">
    <citation type="submission" date="2020-10" db="EMBL/GenBank/DDBJ databases">
        <title>Ca. Dormibacterota MAGs.</title>
        <authorList>
            <person name="Montgomery K."/>
        </authorList>
    </citation>
    <scope>NUCLEOTIDE SEQUENCE [LARGE SCALE GENOMIC DNA]</scope>
    <source>
        <strain evidence="7">SC8812_S17_10</strain>
    </source>
</reference>
<name>A0A934KF97_9BACT</name>
<dbReference type="SMART" id="SM00732">
    <property type="entry name" value="YqgFc"/>
    <property type="match status" value="1"/>
</dbReference>
<keyword evidence="4 5" id="KW-0378">Hydrolase</keyword>